<feature type="domain" description="MATH" evidence="3">
    <location>
        <begin position="87"/>
        <end position="139"/>
    </location>
</feature>
<evidence type="ECO:0000313" key="6">
    <source>
        <dbReference type="WBParaSite" id="TTAC_0000506701-mRNA-1"/>
    </source>
</evidence>
<organism evidence="6">
    <name type="scientific">Hydatigena taeniaeformis</name>
    <name type="common">Feline tapeworm</name>
    <name type="synonym">Taenia taeniaeformis</name>
    <dbReference type="NCBI Taxonomy" id="6205"/>
    <lineage>
        <taxon>Eukaryota</taxon>
        <taxon>Metazoa</taxon>
        <taxon>Spiralia</taxon>
        <taxon>Lophotrochozoa</taxon>
        <taxon>Platyhelminthes</taxon>
        <taxon>Cestoda</taxon>
        <taxon>Eucestoda</taxon>
        <taxon>Cyclophyllidea</taxon>
        <taxon>Taeniidae</taxon>
        <taxon>Hydatigera</taxon>
    </lineage>
</organism>
<protein>
    <submittedName>
        <fullName evidence="6">MATH domain-containing protein</fullName>
    </submittedName>
</protein>
<name>A0A0R3WWC7_HYDTA</name>
<dbReference type="OrthoDB" id="6359816at2759"/>
<dbReference type="EMBL" id="UYWX01006076">
    <property type="protein sequence ID" value="VDM26154.1"/>
    <property type="molecule type" value="Genomic_DNA"/>
</dbReference>
<evidence type="ECO:0000256" key="1">
    <source>
        <dbReference type="SAM" id="MobiDB-lite"/>
    </source>
</evidence>
<dbReference type="Gene3D" id="2.60.210.10">
    <property type="entry name" value="Apoptosis, Tumor Necrosis Factor Receptor Associated Protein 2, Chain A"/>
    <property type="match status" value="1"/>
</dbReference>
<evidence type="ECO:0000313" key="5">
    <source>
        <dbReference type="Proteomes" id="UP000274429"/>
    </source>
</evidence>
<reference evidence="6" key="1">
    <citation type="submission" date="2017-02" db="UniProtKB">
        <authorList>
            <consortium name="WormBaseParasite"/>
        </authorList>
    </citation>
    <scope>IDENTIFICATION</scope>
</reference>
<keyword evidence="5" id="KW-1185">Reference proteome</keyword>
<dbReference type="STRING" id="6205.A0A0R3WWC7"/>
<dbReference type="PROSITE" id="PS50144">
    <property type="entry name" value="MATH"/>
    <property type="match status" value="1"/>
</dbReference>
<keyword evidence="2" id="KW-0732">Signal</keyword>
<evidence type="ECO:0000256" key="2">
    <source>
        <dbReference type="SAM" id="SignalP"/>
    </source>
</evidence>
<feature type="compositionally biased region" description="Polar residues" evidence="1">
    <location>
        <begin position="36"/>
        <end position="49"/>
    </location>
</feature>
<dbReference type="WBParaSite" id="TTAC_0000506701-mRNA-1">
    <property type="protein sequence ID" value="TTAC_0000506701-mRNA-1"/>
    <property type="gene ID" value="TTAC_0000506701"/>
</dbReference>
<dbReference type="InterPro" id="IPR008974">
    <property type="entry name" value="TRAF-like"/>
</dbReference>
<sequence length="139" mass="15484">MLNIIFCSLAFPLHLNIITFSEMDVQRFATLDTTDTGQNAQVATVSRTATPPPPQPPPPPPPSASLEAFAPPVVAEYWCHTQVRVTKLRYIWTISNFSFCREELGEVVKSSVFSSGPNDKLKWYVFLTPPNTSFPICPL</sequence>
<feature type="signal peptide" evidence="2">
    <location>
        <begin position="1"/>
        <end position="21"/>
    </location>
</feature>
<feature type="region of interest" description="Disordered" evidence="1">
    <location>
        <begin position="36"/>
        <end position="66"/>
    </location>
</feature>
<dbReference type="AlphaFoldDB" id="A0A0R3WWC7"/>
<reference evidence="4 5" key="2">
    <citation type="submission" date="2018-11" db="EMBL/GenBank/DDBJ databases">
        <authorList>
            <consortium name="Pathogen Informatics"/>
        </authorList>
    </citation>
    <scope>NUCLEOTIDE SEQUENCE [LARGE SCALE GENOMIC DNA]</scope>
</reference>
<feature type="chain" id="PRO_5043133075" evidence="2">
    <location>
        <begin position="22"/>
        <end position="139"/>
    </location>
</feature>
<accession>A0A0R3WWC7</accession>
<gene>
    <name evidence="4" type="ORF">TTAC_LOCUS5052</name>
</gene>
<dbReference type="SUPFAM" id="SSF49599">
    <property type="entry name" value="TRAF domain-like"/>
    <property type="match status" value="1"/>
</dbReference>
<proteinExistence type="predicted"/>
<dbReference type="Proteomes" id="UP000274429">
    <property type="component" value="Unassembled WGS sequence"/>
</dbReference>
<dbReference type="InterPro" id="IPR002083">
    <property type="entry name" value="MATH/TRAF_dom"/>
</dbReference>
<feature type="compositionally biased region" description="Pro residues" evidence="1">
    <location>
        <begin position="50"/>
        <end position="63"/>
    </location>
</feature>
<evidence type="ECO:0000313" key="4">
    <source>
        <dbReference type="EMBL" id="VDM26154.1"/>
    </source>
</evidence>
<evidence type="ECO:0000259" key="3">
    <source>
        <dbReference type="PROSITE" id="PS50144"/>
    </source>
</evidence>